<dbReference type="AlphaFoldDB" id="A0A449BE20"/>
<dbReference type="SUPFAM" id="SSF141868">
    <property type="entry name" value="EAL domain-like"/>
    <property type="match status" value="1"/>
</dbReference>
<gene>
    <name evidence="2" type="ORF">NCTC10138_01083</name>
</gene>
<dbReference type="PANTHER" id="PTHR33121:SF71">
    <property type="entry name" value="OXYGEN SENSOR PROTEIN DOSP"/>
    <property type="match status" value="1"/>
</dbReference>
<dbReference type="OrthoDB" id="383639at2"/>
<dbReference type="InterPro" id="IPR001633">
    <property type="entry name" value="EAL_dom"/>
</dbReference>
<dbReference type="InterPro" id="IPR035919">
    <property type="entry name" value="EAL_sf"/>
</dbReference>
<dbReference type="InterPro" id="IPR050706">
    <property type="entry name" value="Cyclic-di-GMP_PDE-like"/>
</dbReference>
<proteinExistence type="predicted"/>
<name>A0A449BE20_HAPAX</name>
<keyword evidence="3" id="KW-1185">Reference proteome</keyword>
<dbReference type="InterPro" id="IPR043128">
    <property type="entry name" value="Rev_trsase/Diguanyl_cyclase"/>
</dbReference>
<feature type="domain" description="EAL" evidence="1">
    <location>
        <begin position="759"/>
        <end position="991"/>
    </location>
</feature>
<dbReference type="SMART" id="SM00052">
    <property type="entry name" value="EAL"/>
    <property type="match status" value="1"/>
</dbReference>
<dbReference type="PANTHER" id="PTHR33121">
    <property type="entry name" value="CYCLIC DI-GMP PHOSPHODIESTERASE PDEF"/>
    <property type="match status" value="1"/>
</dbReference>
<evidence type="ECO:0000313" key="3">
    <source>
        <dbReference type="Proteomes" id="UP000289841"/>
    </source>
</evidence>
<evidence type="ECO:0000259" key="1">
    <source>
        <dbReference type="SMART" id="SM00052"/>
    </source>
</evidence>
<dbReference type="STRING" id="1278311.GCA_000428705_00310"/>
<accession>A0A449BE20</accession>
<reference evidence="2 3" key="1">
    <citation type="submission" date="2019-01" db="EMBL/GenBank/DDBJ databases">
        <authorList>
            <consortium name="Pathogen Informatics"/>
        </authorList>
    </citation>
    <scope>NUCLEOTIDE SEQUENCE [LARGE SCALE GENOMIC DNA]</scope>
    <source>
        <strain evidence="2 3">NCTC10138</strain>
    </source>
</reference>
<organism evidence="2 3">
    <name type="scientific">Haploplasma axanthum</name>
    <name type="common">Acholeplasma axanthum</name>
    <dbReference type="NCBI Taxonomy" id="29552"/>
    <lineage>
        <taxon>Bacteria</taxon>
        <taxon>Bacillati</taxon>
        <taxon>Mycoplasmatota</taxon>
        <taxon>Mollicutes</taxon>
        <taxon>Acholeplasmatales</taxon>
        <taxon>Acholeplasmataceae</taxon>
        <taxon>Haploplasma</taxon>
    </lineage>
</organism>
<dbReference type="GO" id="GO:0071111">
    <property type="term" value="F:cyclic-guanylate-specific phosphodiesterase activity"/>
    <property type="evidence" value="ECO:0007669"/>
    <property type="project" value="InterPro"/>
</dbReference>
<evidence type="ECO:0000313" key="2">
    <source>
        <dbReference type="EMBL" id="VEU80703.1"/>
    </source>
</evidence>
<dbReference type="Gene3D" id="3.20.20.450">
    <property type="entry name" value="EAL domain"/>
    <property type="match status" value="1"/>
</dbReference>
<dbReference type="Gene3D" id="3.30.70.270">
    <property type="match status" value="1"/>
</dbReference>
<protein>
    <submittedName>
        <fullName evidence="2">EAL domain</fullName>
    </submittedName>
</protein>
<dbReference type="KEGG" id="aaxa:NCTC10138_01083"/>
<dbReference type="EMBL" id="LR215048">
    <property type="protein sequence ID" value="VEU80703.1"/>
    <property type="molecule type" value="Genomic_DNA"/>
</dbReference>
<sequence length="1004" mass="119195">MKLSDILKLNNEIESLNIIQDFLNQTITQNEYEAAIAHYLKIASANKLDDLVLSEGSKHLGKIEKHEPTKYRERIYKYLIRAAINKKDKEKVLEYLNKRKKVLPILKQYLILLDELNFKKAFNEDYFDVLKKLSIEILPQEIKNDIQEQILNYYLENNMYEDALKVLNELKEQNLKQEYDNILLKIKYELGKYDDVIELGNSILDNSDNKAFIASYMISSLTKQNLLRKASILEAEYETIIDETDDEEIKRFAYQEIIKLYQLMNNNFSTEIYEKKLKKIIKKPKKEEKQNIQPIVKEIVKINEVSTTKLISNAKYLEHFEWIREWLIKSHKLDSKLAFREYLREIFILINEKINFKEVVLYLDDMFESNFFNYKKTRLYDKKIIKQYIDDSVIFEVLNKKDHIFGNPSILLNKKDVLTQKNYEDDVKYVYAFYINDNAALVFYLDNEFDDPGIYYELLSGITSIISTRIFDEENNKRLKKEANNFNDIINNRIMPIRLMTEYRSSYNEQAVNLFKIDAKYHFELFLREIPLDEADIYKETIKRLFNYPNEVKKMEYTFQDLNIQEYLFAVKVNGEVTIVSFFIDITSKINKEKSLTYNATMDIETGLPNKHSLNLEMEKCLGDKATFILLELDESFRTIYGNERINKFFVEFARATKKHFKEYKVYRYDFNQVIVVLNFNDIRSVNKELADYFQVINHLKSQILKYEKYRVKAGVLRYPVVTIEKSIDKLYRYLDVALDKAKKSKEHDYVHFIYADYEKEVFEQEIIDYLNTAIENKQLSIRFKQIIDIQQNLVWNYESDIYLPTVNIDSKYLKTIAKKRNKIVQLEQFHIEAVCSFLKKLEDETGHLIKLIIPVSKETFLDLGFQGFIIGTLKKYKIPAEFIRILCDLETNDQTAALKVQEMIKFGISLDSTNVETILSNDFNALHLNFNATNNKWKSYYKGLNTFLTSNGIAFVLRNVNLKEEKELIKSLGIKFIEGDLYQKINPSEIITKIKERLVWTKY</sequence>
<dbReference type="Proteomes" id="UP000289841">
    <property type="component" value="Chromosome"/>
</dbReference>